<proteinExistence type="predicted"/>
<name>A0A7C8I2Q3_9PLEO</name>
<evidence type="ECO:0000313" key="2">
    <source>
        <dbReference type="EMBL" id="KAF2869277.1"/>
    </source>
</evidence>
<evidence type="ECO:0000313" key="3">
    <source>
        <dbReference type="Proteomes" id="UP000481861"/>
    </source>
</evidence>
<protein>
    <submittedName>
        <fullName evidence="2">Uncharacterized protein</fullName>
    </submittedName>
</protein>
<dbReference type="AlphaFoldDB" id="A0A7C8I2Q3"/>
<comment type="caution">
    <text evidence="2">The sequence shown here is derived from an EMBL/GenBank/DDBJ whole genome shotgun (WGS) entry which is preliminary data.</text>
</comment>
<organism evidence="2 3">
    <name type="scientific">Massariosphaeria phaeospora</name>
    <dbReference type="NCBI Taxonomy" id="100035"/>
    <lineage>
        <taxon>Eukaryota</taxon>
        <taxon>Fungi</taxon>
        <taxon>Dikarya</taxon>
        <taxon>Ascomycota</taxon>
        <taxon>Pezizomycotina</taxon>
        <taxon>Dothideomycetes</taxon>
        <taxon>Pleosporomycetidae</taxon>
        <taxon>Pleosporales</taxon>
        <taxon>Pleosporales incertae sedis</taxon>
        <taxon>Massariosphaeria</taxon>
    </lineage>
</organism>
<sequence>MLWAGVTVVLLLSRHHHFLMVCFLGVILQYFGVGHIVYRYDFAFVVFTSNHNHILLRIDHACRPRLLYVVTCECTCCSMIRRVFISNNQHCALQDAVSLSN</sequence>
<keyword evidence="1" id="KW-0812">Transmembrane</keyword>
<keyword evidence="1" id="KW-0472">Membrane</keyword>
<dbReference type="Proteomes" id="UP000481861">
    <property type="component" value="Unassembled WGS sequence"/>
</dbReference>
<gene>
    <name evidence="2" type="ORF">BDV95DRAFT_95430</name>
</gene>
<keyword evidence="3" id="KW-1185">Reference proteome</keyword>
<feature type="transmembrane region" description="Helical" evidence="1">
    <location>
        <begin position="18"/>
        <end position="38"/>
    </location>
</feature>
<accession>A0A7C8I2Q3</accession>
<evidence type="ECO:0000256" key="1">
    <source>
        <dbReference type="SAM" id="Phobius"/>
    </source>
</evidence>
<dbReference type="EMBL" id="JAADJZ010000016">
    <property type="protein sequence ID" value="KAF2869277.1"/>
    <property type="molecule type" value="Genomic_DNA"/>
</dbReference>
<reference evidence="2 3" key="1">
    <citation type="submission" date="2020-01" db="EMBL/GenBank/DDBJ databases">
        <authorList>
            <consortium name="DOE Joint Genome Institute"/>
            <person name="Haridas S."/>
            <person name="Albert R."/>
            <person name="Binder M."/>
            <person name="Bloem J."/>
            <person name="Labutti K."/>
            <person name="Salamov A."/>
            <person name="Andreopoulos B."/>
            <person name="Baker S.E."/>
            <person name="Barry K."/>
            <person name="Bills G."/>
            <person name="Bluhm B.H."/>
            <person name="Cannon C."/>
            <person name="Castanera R."/>
            <person name="Culley D.E."/>
            <person name="Daum C."/>
            <person name="Ezra D."/>
            <person name="Gonzalez J.B."/>
            <person name="Henrissat B."/>
            <person name="Kuo A."/>
            <person name="Liang C."/>
            <person name="Lipzen A."/>
            <person name="Lutzoni F."/>
            <person name="Magnuson J."/>
            <person name="Mondo S."/>
            <person name="Nolan M."/>
            <person name="Ohm R."/>
            <person name="Pangilinan J."/>
            <person name="Park H.-J.H."/>
            <person name="Ramirez L."/>
            <person name="Alfaro M."/>
            <person name="Sun H."/>
            <person name="Tritt A."/>
            <person name="Yoshinaga Y."/>
            <person name="Zwiers L.-H.L."/>
            <person name="Turgeon B.G."/>
            <person name="Goodwin S.B."/>
            <person name="Spatafora J.W."/>
            <person name="Crous P.W."/>
            <person name="Grigoriev I.V."/>
        </authorList>
    </citation>
    <scope>NUCLEOTIDE SEQUENCE [LARGE SCALE GENOMIC DNA]</scope>
    <source>
        <strain evidence="2 3">CBS 611.86</strain>
    </source>
</reference>
<keyword evidence="1" id="KW-1133">Transmembrane helix</keyword>